<comment type="subcellular location">
    <subcellularLocation>
        <location evidence="1">Bacterial flagellum</location>
    </subcellularLocation>
    <subcellularLocation>
        <location evidence="2">Secreted</location>
    </subcellularLocation>
</comment>
<proteinExistence type="inferred from homology"/>
<dbReference type="SUPFAM" id="SSF64518">
    <property type="entry name" value="Phase 1 flagellin"/>
    <property type="match status" value="1"/>
</dbReference>
<keyword evidence="7" id="KW-0969">Cilium</keyword>
<dbReference type="GO" id="GO:0071973">
    <property type="term" value="P:bacterial-type flagellum-dependent cell motility"/>
    <property type="evidence" value="ECO:0007669"/>
    <property type="project" value="InterPro"/>
</dbReference>
<dbReference type="Proteomes" id="UP000295530">
    <property type="component" value="Unassembled WGS sequence"/>
</dbReference>
<keyword evidence="8" id="KW-1185">Reference proteome</keyword>
<name>A0A4R6EKW0_SCAGO</name>
<keyword evidence="7" id="KW-0966">Cell projection</keyword>
<evidence type="ECO:0000256" key="5">
    <source>
        <dbReference type="ARBA" id="ARBA00023143"/>
    </source>
</evidence>
<dbReference type="InterPro" id="IPR001029">
    <property type="entry name" value="Flagellin_N"/>
</dbReference>
<dbReference type="GO" id="GO:0009424">
    <property type="term" value="C:bacterial-type flagellum hook"/>
    <property type="evidence" value="ECO:0007669"/>
    <property type="project" value="InterPro"/>
</dbReference>
<dbReference type="RefSeq" id="WP_133460904.1">
    <property type="nucleotide sequence ID" value="NZ_SNVX01000004.1"/>
</dbReference>
<keyword evidence="7" id="KW-0282">Flagellum</keyword>
<keyword evidence="5" id="KW-0975">Bacterial flagellum</keyword>
<dbReference type="Pfam" id="PF00669">
    <property type="entry name" value="Flagellin_N"/>
    <property type="match status" value="1"/>
</dbReference>
<keyword evidence="4" id="KW-0964">Secreted</keyword>
<dbReference type="AlphaFoldDB" id="A0A4R6EKW0"/>
<feature type="domain" description="Flagellin N-terminal" evidence="6">
    <location>
        <begin position="4"/>
        <end position="142"/>
    </location>
</feature>
<comment type="caution">
    <text evidence="7">The sequence shown here is derived from an EMBL/GenBank/DDBJ whole genome shotgun (WGS) entry which is preliminary data.</text>
</comment>
<evidence type="ECO:0000256" key="3">
    <source>
        <dbReference type="ARBA" id="ARBA00005709"/>
    </source>
</evidence>
<dbReference type="Gene3D" id="1.20.1330.10">
    <property type="entry name" value="f41 fragment of flagellin, N-terminal domain"/>
    <property type="match status" value="1"/>
</dbReference>
<dbReference type="PANTHER" id="PTHR42792:SF1">
    <property type="entry name" value="FLAGELLAR HOOK-ASSOCIATED PROTEIN 3"/>
    <property type="match status" value="1"/>
</dbReference>
<gene>
    <name evidence="7" type="ORF">EC847_10456</name>
</gene>
<evidence type="ECO:0000259" key="6">
    <source>
        <dbReference type="Pfam" id="PF00669"/>
    </source>
</evidence>
<dbReference type="GO" id="GO:0005198">
    <property type="term" value="F:structural molecule activity"/>
    <property type="evidence" value="ECO:0007669"/>
    <property type="project" value="InterPro"/>
</dbReference>
<dbReference type="EMBL" id="SNVX01000004">
    <property type="protein sequence ID" value="TDN59455.1"/>
    <property type="molecule type" value="Genomic_DNA"/>
</dbReference>
<dbReference type="InterPro" id="IPR013384">
    <property type="entry name" value="Flagell_FlgL"/>
</dbReference>
<evidence type="ECO:0000313" key="8">
    <source>
        <dbReference type="Proteomes" id="UP000295530"/>
    </source>
</evidence>
<evidence type="ECO:0000256" key="4">
    <source>
        <dbReference type="ARBA" id="ARBA00022525"/>
    </source>
</evidence>
<comment type="similarity">
    <text evidence="3">Belongs to the bacterial flagellin family.</text>
</comment>
<evidence type="ECO:0000313" key="7">
    <source>
        <dbReference type="EMBL" id="TDN59455.1"/>
    </source>
</evidence>
<evidence type="ECO:0000256" key="2">
    <source>
        <dbReference type="ARBA" id="ARBA00004613"/>
    </source>
</evidence>
<dbReference type="InterPro" id="IPR001492">
    <property type="entry name" value="Flagellin"/>
</dbReference>
<sequence>MRLSTLYMFKQSAESMSKRVSDNNDVYMRLSAGKSLLKASDDPKGATDAVKYQDALAKLEMYRSARGDARSSLEHEDNILSSVGNLLTTNLTEKIVAAKSDTWSDEDRAALGKEIAGIRGNLLDLANTRDGNGRYIFSGFQTDTPAFDDAGNYQGGSEPRKQTITDSTNMQVSHLGSDVFGDIFADLDAAVAELTRDPIDHDQLVIALSAASQAVGGGIERLGNAQAELGTNMQQLDALDLTGDTLINDTIVKVQNAIGSDYGTMTSLIMDSKMSEYALNASMLVFQSMQKMNLFAK</sequence>
<dbReference type="OrthoDB" id="9768249at2"/>
<dbReference type="GO" id="GO:0005576">
    <property type="term" value="C:extracellular region"/>
    <property type="evidence" value="ECO:0007669"/>
    <property type="project" value="UniProtKB-SubCell"/>
</dbReference>
<accession>A0A4R6EKW0</accession>
<organism evidence="7 8">
    <name type="scientific">Scandinavium goeteborgense</name>
    <dbReference type="NCBI Taxonomy" id="1851514"/>
    <lineage>
        <taxon>Bacteria</taxon>
        <taxon>Pseudomonadati</taxon>
        <taxon>Pseudomonadota</taxon>
        <taxon>Gammaproteobacteria</taxon>
        <taxon>Enterobacterales</taxon>
        <taxon>Enterobacteriaceae</taxon>
        <taxon>Scandinavium</taxon>
    </lineage>
</organism>
<dbReference type="PANTHER" id="PTHR42792">
    <property type="entry name" value="FLAGELLIN"/>
    <property type="match status" value="1"/>
</dbReference>
<dbReference type="NCBIfam" id="TIGR02550">
    <property type="entry name" value="flagell_flgL"/>
    <property type="match status" value="1"/>
</dbReference>
<reference evidence="7 8" key="1">
    <citation type="submission" date="2019-03" db="EMBL/GenBank/DDBJ databases">
        <title>Genomic analyses of the natural microbiome of Caenorhabditis elegans.</title>
        <authorList>
            <person name="Samuel B."/>
        </authorList>
    </citation>
    <scope>NUCLEOTIDE SEQUENCE [LARGE SCALE GENOMIC DNA]</scope>
    <source>
        <strain evidence="7 8">BIGb0156</strain>
    </source>
</reference>
<protein>
    <submittedName>
        <fullName evidence="7">Flagellar hook-associated protein 3 FlgL</fullName>
    </submittedName>
</protein>
<evidence type="ECO:0000256" key="1">
    <source>
        <dbReference type="ARBA" id="ARBA00004365"/>
    </source>
</evidence>